<sequence length="285" mass="31699">MTTPSPTHFASPQVSNSFDGELNDIECRNLFVENLFETNPGVRVPRFPSILRHKDPSEARLSSSKASNTEIAKTRPNEAVLKLLVSGLNTVHGEHVCIWARPETAFVNKLSTELTCQLEETMIIPSFCLPDWDLDLPSDFPFLFLFATRGNPGNLVFGILRDGMTTTTATSKVLEDGYFEEVEIGLGPTPEFYALVSEEFARKDLRDADHIPLGEAIKADHGFNPENQAIRDLVEILSEYDPSTRRNFLQFITGCPKLPIGGFRGVNPQLTVVRKPHEAPLTADD</sequence>
<comment type="caution">
    <text evidence="3">Lacks conserved residue(s) required for the propagation of feature annotation.</text>
</comment>
<evidence type="ECO:0000259" key="4">
    <source>
        <dbReference type="PROSITE" id="PS50237"/>
    </source>
</evidence>
<dbReference type="Pfam" id="PF00632">
    <property type="entry name" value="HECT"/>
    <property type="match status" value="1"/>
</dbReference>
<dbReference type="InterPro" id="IPR035983">
    <property type="entry name" value="Hect_E3_ubiquitin_ligase"/>
</dbReference>
<dbReference type="GO" id="GO:0016607">
    <property type="term" value="C:nuclear speck"/>
    <property type="evidence" value="ECO:0007669"/>
    <property type="project" value="TreeGrafter"/>
</dbReference>
<dbReference type="Gene3D" id="3.30.2410.10">
    <property type="entry name" value="Hect, E3 ligase catalytic domain"/>
    <property type="match status" value="1"/>
</dbReference>
<reference evidence="5" key="1">
    <citation type="submission" date="2020-11" db="EMBL/GenBank/DDBJ databases">
        <authorList>
            <consortium name="DOE Joint Genome Institute"/>
            <person name="Ahrendt S."/>
            <person name="Riley R."/>
            <person name="Andreopoulos W."/>
            <person name="Labutti K."/>
            <person name="Pangilinan J."/>
            <person name="Ruiz-Duenas F.J."/>
            <person name="Barrasa J.M."/>
            <person name="Sanchez-Garcia M."/>
            <person name="Camarero S."/>
            <person name="Miyauchi S."/>
            <person name="Serrano A."/>
            <person name="Linde D."/>
            <person name="Babiker R."/>
            <person name="Drula E."/>
            <person name="Ayuso-Fernandez I."/>
            <person name="Pacheco R."/>
            <person name="Padilla G."/>
            <person name="Ferreira P."/>
            <person name="Barriuso J."/>
            <person name="Kellner H."/>
            <person name="Castanera R."/>
            <person name="Alfaro M."/>
            <person name="Ramirez L."/>
            <person name="Pisabarro A.G."/>
            <person name="Kuo A."/>
            <person name="Tritt A."/>
            <person name="Lipzen A."/>
            <person name="He G."/>
            <person name="Yan M."/>
            <person name="Ng V."/>
            <person name="Cullen D."/>
            <person name="Martin F."/>
            <person name="Rosso M.-N."/>
            <person name="Henrissat B."/>
            <person name="Hibbett D."/>
            <person name="Martinez A.T."/>
            <person name="Grigoriev I.V."/>
        </authorList>
    </citation>
    <scope>NUCLEOTIDE SEQUENCE</scope>
    <source>
        <strain evidence="5">AH 40177</strain>
    </source>
</reference>
<feature type="domain" description="HECT" evidence="4">
    <location>
        <begin position="157"/>
        <end position="285"/>
    </location>
</feature>
<evidence type="ECO:0000256" key="2">
    <source>
        <dbReference type="ARBA" id="ARBA00022786"/>
    </source>
</evidence>
<organism evidence="5 6">
    <name type="scientific">Rhodocollybia butyracea</name>
    <dbReference type="NCBI Taxonomy" id="206335"/>
    <lineage>
        <taxon>Eukaryota</taxon>
        <taxon>Fungi</taxon>
        <taxon>Dikarya</taxon>
        <taxon>Basidiomycota</taxon>
        <taxon>Agaricomycotina</taxon>
        <taxon>Agaricomycetes</taxon>
        <taxon>Agaricomycetidae</taxon>
        <taxon>Agaricales</taxon>
        <taxon>Marasmiineae</taxon>
        <taxon>Omphalotaceae</taxon>
        <taxon>Rhodocollybia</taxon>
    </lineage>
</organism>
<evidence type="ECO:0000256" key="3">
    <source>
        <dbReference type="PROSITE-ProRule" id="PRU00104"/>
    </source>
</evidence>
<keyword evidence="6" id="KW-1185">Reference proteome</keyword>
<dbReference type="InterPro" id="IPR000569">
    <property type="entry name" value="HECT_dom"/>
</dbReference>
<dbReference type="AlphaFoldDB" id="A0A9P5PYI4"/>
<accession>A0A9P5PYI4</accession>
<comment type="caution">
    <text evidence="5">The sequence shown here is derived from an EMBL/GenBank/DDBJ whole genome shotgun (WGS) entry which is preliminary data.</text>
</comment>
<dbReference type="SUPFAM" id="SSF56204">
    <property type="entry name" value="Hect, E3 ligase catalytic domain"/>
    <property type="match status" value="1"/>
</dbReference>
<evidence type="ECO:0000313" key="6">
    <source>
        <dbReference type="Proteomes" id="UP000772434"/>
    </source>
</evidence>
<proteinExistence type="predicted"/>
<evidence type="ECO:0000313" key="5">
    <source>
        <dbReference type="EMBL" id="KAF9071604.1"/>
    </source>
</evidence>
<dbReference type="GO" id="GO:0043161">
    <property type="term" value="P:proteasome-mediated ubiquitin-dependent protein catabolic process"/>
    <property type="evidence" value="ECO:0007669"/>
    <property type="project" value="TreeGrafter"/>
</dbReference>
<dbReference type="InterPro" id="IPR045322">
    <property type="entry name" value="HECTD1/TRIP12-like"/>
</dbReference>
<keyword evidence="1" id="KW-0808">Transferase</keyword>
<dbReference type="Proteomes" id="UP000772434">
    <property type="component" value="Unassembled WGS sequence"/>
</dbReference>
<dbReference type="PANTHER" id="PTHR45670">
    <property type="entry name" value="E3 UBIQUITIN-PROTEIN LIGASE TRIP12"/>
    <property type="match status" value="1"/>
</dbReference>
<dbReference type="PANTHER" id="PTHR45670:SF1">
    <property type="entry name" value="E3 UBIQUITIN-PROTEIN LIGASE HECTD1"/>
    <property type="match status" value="1"/>
</dbReference>
<dbReference type="GO" id="GO:0000209">
    <property type="term" value="P:protein polyubiquitination"/>
    <property type="evidence" value="ECO:0007669"/>
    <property type="project" value="TreeGrafter"/>
</dbReference>
<gene>
    <name evidence="5" type="ORF">BDP27DRAFT_1401416</name>
</gene>
<protein>
    <recommendedName>
        <fullName evidence="4">HECT domain-containing protein</fullName>
    </recommendedName>
</protein>
<name>A0A9P5PYI4_9AGAR</name>
<evidence type="ECO:0000256" key="1">
    <source>
        <dbReference type="ARBA" id="ARBA00022679"/>
    </source>
</evidence>
<keyword evidence="2 3" id="KW-0833">Ubl conjugation pathway</keyword>
<dbReference type="OrthoDB" id="423283at2759"/>
<dbReference type="EMBL" id="JADNRY010000031">
    <property type="protein sequence ID" value="KAF9071604.1"/>
    <property type="molecule type" value="Genomic_DNA"/>
</dbReference>
<dbReference type="PROSITE" id="PS50237">
    <property type="entry name" value="HECT"/>
    <property type="match status" value="1"/>
</dbReference>
<dbReference type="GO" id="GO:0061630">
    <property type="term" value="F:ubiquitin protein ligase activity"/>
    <property type="evidence" value="ECO:0007669"/>
    <property type="project" value="InterPro"/>
</dbReference>